<dbReference type="InterPro" id="IPR017871">
    <property type="entry name" value="ABC_transporter-like_CS"/>
</dbReference>
<gene>
    <name evidence="6" type="ORF">RU07_01525</name>
</gene>
<sequence length="273" mass="30090">MPMIKIDQLAVSYGSGDTLIKVVKDVSFEVAKGETFGLVGESGCGKSTVLGAIAGRNKQWTGIIEIDGETITQKRTHGQLAKQQLVFQDPFGSIHPRHTIGRTLLEPLEIHGKDRRQDRIEKVLTDVGLPLSFRYRYPHQLSGGQRQRVAIARALILEPSILLLDEPTSALDVSIQAEILNLLKDLRERENLTYILVSHDLAVVAHLCDRVAVMQSGGFVEIATRQQLLENTVQHPYTRTLMDGSRGYVARSRQREATAGLTAGSADMNDATV</sequence>
<comment type="caution">
    <text evidence="6">The sequence shown here is derived from an EMBL/GenBank/DDBJ whole genome shotgun (WGS) entry which is preliminary data.</text>
</comment>
<evidence type="ECO:0000256" key="4">
    <source>
        <dbReference type="ARBA" id="ARBA00022840"/>
    </source>
</evidence>
<evidence type="ECO:0000256" key="3">
    <source>
        <dbReference type="ARBA" id="ARBA00022741"/>
    </source>
</evidence>
<evidence type="ECO:0000313" key="7">
    <source>
        <dbReference type="Proteomes" id="UP000035017"/>
    </source>
</evidence>
<dbReference type="GO" id="GO:0016887">
    <property type="term" value="F:ATP hydrolysis activity"/>
    <property type="evidence" value="ECO:0007669"/>
    <property type="project" value="InterPro"/>
</dbReference>
<dbReference type="EMBL" id="JXQV01000002">
    <property type="protein sequence ID" value="KIQ05545.1"/>
    <property type="molecule type" value="Genomic_DNA"/>
</dbReference>
<dbReference type="InterPro" id="IPR027417">
    <property type="entry name" value="P-loop_NTPase"/>
</dbReference>
<dbReference type="OrthoDB" id="9802264at2"/>
<evidence type="ECO:0000256" key="1">
    <source>
        <dbReference type="ARBA" id="ARBA00005417"/>
    </source>
</evidence>
<feature type="domain" description="ABC transporter" evidence="5">
    <location>
        <begin position="4"/>
        <end position="241"/>
    </location>
</feature>
<dbReference type="InterPro" id="IPR050319">
    <property type="entry name" value="ABC_transp_ATP-bind"/>
</dbReference>
<reference evidence="6 7" key="1">
    <citation type="submission" date="2014-12" db="EMBL/GenBank/DDBJ databases">
        <title>16Stimator: statistical estimation of ribosomal gene copy numbers from draft genome assemblies.</title>
        <authorList>
            <person name="Perisin M.A."/>
            <person name="Vetter M."/>
            <person name="Gilbert J.A."/>
            <person name="Bergelson J."/>
        </authorList>
    </citation>
    <scope>NUCLEOTIDE SEQUENCE [LARGE SCALE GENOMIC DNA]</scope>
    <source>
        <strain evidence="6 7">MEJ076</strain>
    </source>
</reference>
<dbReference type="PROSITE" id="PS50893">
    <property type="entry name" value="ABC_TRANSPORTER_2"/>
    <property type="match status" value="1"/>
</dbReference>
<keyword evidence="3" id="KW-0547">Nucleotide-binding</keyword>
<evidence type="ECO:0000259" key="5">
    <source>
        <dbReference type="PROSITE" id="PS50893"/>
    </source>
</evidence>
<dbReference type="SUPFAM" id="SSF52540">
    <property type="entry name" value="P-loop containing nucleoside triphosphate hydrolases"/>
    <property type="match status" value="1"/>
</dbReference>
<dbReference type="InterPro" id="IPR003439">
    <property type="entry name" value="ABC_transporter-like_ATP-bd"/>
</dbReference>
<dbReference type="PANTHER" id="PTHR43776">
    <property type="entry name" value="TRANSPORT ATP-BINDING PROTEIN"/>
    <property type="match status" value="1"/>
</dbReference>
<comment type="similarity">
    <text evidence="1">Belongs to the ABC transporter superfamily.</text>
</comment>
<accession>A0A0D0L6U0</accession>
<keyword evidence="4 6" id="KW-0067">ATP-binding</keyword>
<dbReference type="SMART" id="SM00382">
    <property type="entry name" value="AAA"/>
    <property type="match status" value="1"/>
</dbReference>
<keyword evidence="2" id="KW-0813">Transport</keyword>
<dbReference type="InterPro" id="IPR003593">
    <property type="entry name" value="AAA+_ATPase"/>
</dbReference>
<evidence type="ECO:0000256" key="2">
    <source>
        <dbReference type="ARBA" id="ARBA00022448"/>
    </source>
</evidence>
<dbReference type="Gene3D" id="3.40.50.300">
    <property type="entry name" value="P-loop containing nucleotide triphosphate hydrolases"/>
    <property type="match status" value="1"/>
</dbReference>
<protein>
    <submittedName>
        <fullName evidence="6">Peptide ABC transporter ATP-binding protein</fullName>
    </submittedName>
</protein>
<dbReference type="GO" id="GO:0055085">
    <property type="term" value="P:transmembrane transport"/>
    <property type="evidence" value="ECO:0007669"/>
    <property type="project" value="UniProtKB-ARBA"/>
</dbReference>
<dbReference type="PANTHER" id="PTHR43776:SF7">
    <property type="entry name" value="D,D-DIPEPTIDE TRANSPORT ATP-BINDING PROTEIN DDPF-RELATED"/>
    <property type="match status" value="1"/>
</dbReference>
<dbReference type="CDD" id="cd03257">
    <property type="entry name" value="ABC_NikE_OppD_transporters"/>
    <property type="match status" value="1"/>
</dbReference>
<dbReference type="PROSITE" id="PS00211">
    <property type="entry name" value="ABC_TRANSPORTER_1"/>
    <property type="match status" value="1"/>
</dbReference>
<dbReference type="AlphaFoldDB" id="A0A0D0L6U0"/>
<proteinExistence type="inferred from homology"/>
<organism evidence="6 7">
    <name type="scientific">Agrobacterium tumefaciens</name>
    <dbReference type="NCBI Taxonomy" id="358"/>
    <lineage>
        <taxon>Bacteria</taxon>
        <taxon>Pseudomonadati</taxon>
        <taxon>Pseudomonadota</taxon>
        <taxon>Alphaproteobacteria</taxon>
        <taxon>Hyphomicrobiales</taxon>
        <taxon>Rhizobiaceae</taxon>
        <taxon>Rhizobium/Agrobacterium group</taxon>
        <taxon>Agrobacterium</taxon>
        <taxon>Agrobacterium tumefaciens complex</taxon>
    </lineage>
</organism>
<dbReference type="Pfam" id="PF00005">
    <property type="entry name" value="ABC_tran"/>
    <property type="match status" value="1"/>
</dbReference>
<dbReference type="GO" id="GO:0005524">
    <property type="term" value="F:ATP binding"/>
    <property type="evidence" value="ECO:0007669"/>
    <property type="project" value="UniProtKB-KW"/>
</dbReference>
<evidence type="ECO:0000313" key="6">
    <source>
        <dbReference type="EMBL" id="KIQ05545.1"/>
    </source>
</evidence>
<dbReference type="Proteomes" id="UP000035017">
    <property type="component" value="Unassembled WGS sequence"/>
</dbReference>
<name>A0A0D0L6U0_AGRTU</name>